<dbReference type="RefSeq" id="XP_024774794.1">
    <property type="nucleotide sequence ID" value="XM_024915161.1"/>
</dbReference>
<evidence type="ECO:0000313" key="3">
    <source>
        <dbReference type="Proteomes" id="UP000241690"/>
    </source>
</evidence>
<accession>A0A2T4ADF3</accession>
<feature type="transmembrane region" description="Helical" evidence="1">
    <location>
        <begin position="52"/>
        <end position="73"/>
    </location>
</feature>
<evidence type="ECO:0000256" key="1">
    <source>
        <dbReference type="SAM" id="Phobius"/>
    </source>
</evidence>
<evidence type="ECO:0000313" key="2">
    <source>
        <dbReference type="EMBL" id="PTB55117.1"/>
    </source>
</evidence>
<keyword evidence="3" id="KW-1185">Reference proteome</keyword>
<dbReference type="EMBL" id="KZ679680">
    <property type="protein sequence ID" value="PTB55117.1"/>
    <property type="molecule type" value="Genomic_DNA"/>
</dbReference>
<dbReference type="GeneID" id="36623727"/>
<dbReference type="AlphaFoldDB" id="A0A2T4ADF3"/>
<protein>
    <submittedName>
        <fullName evidence="2">Uncharacterized protein</fullName>
    </submittedName>
</protein>
<name>A0A2T4ADF3_TRIHA</name>
<reference evidence="2 3" key="1">
    <citation type="submission" date="2016-07" db="EMBL/GenBank/DDBJ databases">
        <title>Multiple horizontal gene transfer events from other fungi enriched the ability of initially mycotrophic Trichoderma (Ascomycota) to feed on dead plant biomass.</title>
        <authorList>
            <consortium name="DOE Joint Genome Institute"/>
            <person name="Aerts A."/>
            <person name="Atanasova L."/>
            <person name="Chenthamara K."/>
            <person name="Zhang J."/>
            <person name="Grujic M."/>
            <person name="Henrissat B."/>
            <person name="Kuo A."/>
            <person name="Salamov A."/>
            <person name="Lipzen A."/>
            <person name="Labutti K."/>
            <person name="Barry K."/>
            <person name="Miao Y."/>
            <person name="Rahimi M.J."/>
            <person name="Shen Q."/>
            <person name="Grigoriev I.V."/>
            <person name="Kubicek C.P."/>
            <person name="Druzhinina I.S."/>
        </authorList>
    </citation>
    <scope>NUCLEOTIDE SEQUENCE [LARGE SCALE GENOMIC DNA]</scope>
    <source>
        <strain evidence="2 3">CBS 226.95</strain>
    </source>
</reference>
<proteinExistence type="predicted"/>
<sequence length="107" mass="12872">MLDSSFARGVSTPSSLDFSLFSFFLFSFPSSFYNPSIYLFTFHLFFDDRLVFSLFPLLFPFYFLSISFLFPFYFLSISFLFPFYFLFFFPLFPSCLTYEKDTIHLYT</sequence>
<organism evidence="2 3">
    <name type="scientific">Trichoderma harzianum CBS 226.95</name>
    <dbReference type="NCBI Taxonomy" id="983964"/>
    <lineage>
        <taxon>Eukaryota</taxon>
        <taxon>Fungi</taxon>
        <taxon>Dikarya</taxon>
        <taxon>Ascomycota</taxon>
        <taxon>Pezizomycotina</taxon>
        <taxon>Sordariomycetes</taxon>
        <taxon>Hypocreomycetidae</taxon>
        <taxon>Hypocreales</taxon>
        <taxon>Hypocreaceae</taxon>
        <taxon>Trichoderma</taxon>
    </lineage>
</organism>
<keyword evidence="1" id="KW-0812">Transmembrane</keyword>
<keyword evidence="1" id="KW-0472">Membrane</keyword>
<dbReference type="Proteomes" id="UP000241690">
    <property type="component" value="Unassembled WGS sequence"/>
</dbReference>
<feature type="transmembrane region" description="Helical" evidence="1">
    <location>
        <begin position="20"/>
        <end position="40"/>
    </location>
</feature>
<feature type="transmembrane region" description="Helical" evidence="1">
    <location>
        <begin position="79"/>
        <end position="98"/>
    </location>
</feature>
<gene>
    <name evidence="2" type="ORF">M431DRAFT_437747</name>
</gene>
<keyword evidence="1" id="KW-1133">Transmembrane helix</keyword>